<dbReference type="EMBL" id="JACTNZ010000001">
    <property type="protein sequence ID" value="KAG5565864.1"/>
    <property type="molecule type" value="Genomic_DNA"/>
</dbReference>
<dbReference type="AlphaFoldDB" id="A0AAV6LME6"/>
<evidence type="ECO:0000256" key="1">
    <source>
        <dbReference type="SAM" id="MobiDB-lite"/>
    </source>
</evidence>
<proteinExistence type="predicted"/>
<comment type="caution">
    <text evidence="2">The sequence shown here is derived from an EMBL/GenBank/DDBJ whole genome shotgun (WGS) entry which is preliminary data.</text>
</comment>
<sequence length="83" mass="9174">MGLVWFNEADDGHDGAEKFDNANPKIQRLLLFAVLEIFSNYLPGSPVEFYHSAEIVDLSDGDKKTNSRRRGDGGGDGRRCSIS</sequence>
<gene>
    <name evidence="2" type="ORF">RHGRI_001692</name>
</gene>
<feature type="region of interest" description="Disordered" evidence="1">
    <location>
        <begin position="60"/>
        <end position="83"/>
    </location>
</feature>
<evidence type="ECO:0000313" key="2">
    <source>
        <dbReference type="EMBL" id="KAG5565864.1"/>
    </source>
</evidence>
<dbReference type="Proteomes" id="UP000823749">
    <property type="component" value="Chromosome 1"/>
</dbReference>
<keyword evidence="3" id="KW-1185">Reference proteome</keyword>
<name>A0AAV6LME6_9ERIC</name>
<reference evidence="2" key="1">
    <citation type="submission" date="2020-08" db="EMBL/GenBank/DDBJ databases">
        <title>Plant Genome Project.</title>
        <authorList>
            <person name="Zhang R.-G."/>
        </authorList>
    </citation>
    <scope>NUCLEOTIDE SEQUENCE</scope>
    <source>
        <strain evidence="2">WSP0</strain>
        <tissue evidence="2">Leaf</tissue>
    </source>
</reference>
<evidence type="ECO:0000313" key="3">
    <source>
        <dbReference type="Proteomes" id="UP000823749"/>
    </source>
</evidence>
<protein>
    <submittedName>
        <fullName evidence="2">Uncharacterized protein</fullName>
    </submittedName>
</protein>
<accession>A0AAV6LME6</accession>
<organism evidence="2 3">
    <name type="scientific">Rhododendron griersonianum</name>
    <dbReference type="NCBI Taxonomy" id="479676"/>
    <lineage>
        <taxon>Eukaryota</taxon>
        <taxon>Viridiplantae</taxon>
        <taxon>Streptophyta</taxon>
        <taxon>Embryophyta</taxon>
        <taxon>Tracheophyta</taxon>
        <taxon>Spermatophyta</taxon>
        <taxon>Magnoliopsida</taxon>
        <taxon>eudicotyledons</taxon>
        <taxon>Gunneridae</taxon>
        <taxon>Pentapetalae</taxon>
        <taxon>asterids</taxon>
        <taxon>Ericales</taxon>
        <taxon>Ericaceae</taxon>
        <taxon>Ericoideae</taxon>
        <taxon>Rhodoreae</taxon>
        <taxon>Rhododendron</taxon>
    </lineage>
</organism>